<keyword evidence="1" id="KW-1133">Transmembrane helix</keyword>
<accession>A0A0H5RKP7</accession>
<evidence type="ECO:0000313" key="2">
    <source>
        <dbReference type="EMBL" id="CRZ09289.1"/>
    </source>
</evidence>
<evidence type="ECO:0000256" key="1">
    <source>
        <dbReference type="SAM" id="Phobius"/>
    </source>
</evidence>
<sequence>PTLVDKVVPDRVAAMVSSCGRLNRDVFLLASFLCTALSASAVAIVFFQSGSQIDDQISFNLPEQFRNDWGALKLVTGCCAGIICVVSLVSFLGSFFASPSFLKIALYMTLFLAIMEISLVTYIFWAEPNLDAWAFKVWDHLSASQQESFMERVGCNSKEDCHARVVAILSRHSTDYFKYLVIAVSAFQLVFLVSGWSVVSDMNLEKLKRQAPRRYATTLV</sequence>
<dbReference type="AlphaFoldDB" id="A0A0H5RKP7"/>
<feature type="transmembrane region" description="Helical" evidence="1">
    <location>
        <begin position="69"/>
        <end position="92"/>
    </location>
</feature>
<feature type="transmembrane region" description="Helical" evidence="1">
    <location>
        <begin position="179"/>
        <end position="199"/>
    </location>
</feature>
<organism evidence="2">
    <name type="scientific">Spongospora subterranea</name>
    <dbReference type="NCBI Taxonomy" id="70186"/>
    <lineage>
        <taxon>Eukaryota</taxon>
        <taxon>Sar</taxon>
        <taxon>Rhizaria</taxon>
        <taxon>Endomyxa</taxon>
        <taxon>Phytomyxea</taxon>
        <taxon>Plasmodiophorida</taxon>
        <taxon>Plasmodiophoridae</taxon>
        <taxon>Spongospora</taxon>
    </lineage>
</organism>
<reference evidence="2" key="1">
    <citation type="submission" date="2015-04" db="EMBL/GenBank/DDBJ databases">
        <title>The genome sequence of the plant pathogenic Rhizarian Plasmodiophora brassicae reveals insights in its biotrophic life cycle and the origin of chitin synthesis.</title>
        <authorList>
            <person name="Schwelm A."/>
            <person name="Fogelqvist J."/>
            <person name="Knaust A."/>
            <person name="Julke S."/>
            <person name="Lilja T."/>
            <person name="Dhandapani V."/>
            <person name="Bonilla-Rosso G."/>
            <person name="Karlsson M."/>
            <person name="Shevchenko A."/>
            <person name="Choi S.R."/>
            <person name="Kim H.G."/>
            <person name="Park J.Y."/>
            <person name="Lim Y.P."/>
            <person name="Ludwig-Muller J."/>
            <person name="Dixelius C."/>
        </authorList>
    </citation>
    <scope>NUCLEOTIDE SEQUENCE</scope>
    <source>
        <tissue evidence="2">Potato root galls</tissue>
    </source>
</reference>
<protein>
    <recommendedName>
        <fullName evidence="3">Tetraspanin</fullName>
    </recommendedName>
</protein>
<keyword evidence="1" id="KW-0812">Transmembrane</keyword>
<evidence type="ECO:0008006" key="3">
    <source>
        <dbReference type="Google" id="ProtNLM"/>
    </source>
</evidence>
<feature type="transmembrane region" description="Helical" evidence="1">
    <location>
        <begin position="26"/>
        <end position="49"/>
    </location>
</feature>
<name>A0A0H5RKP7_9EUKA</name>
<feature type="non-terminal residue" evidence="2">
    <location>
        <position position="1"/>
    </location>
</feature>
<feature type="transmembrane region" description="Helical" evidence="1">
    <location>
        <begin position="104"/>
        <end position="125"/>
    </location>
</feature>
<dbReference type="EMBL" id="HACM01008847">
    <property type="protein sequence ID" value="CRZ09289.1"/>
    <property type="molecule type" value="Transcribed_RNA"/>
</dbReference>
<proteinExistence type="predicted"/>
<keyword evidence="1" id="KW-0472">Membrane</keyword>